<dbReference type="GO" id="GO:0005634">
    <property type="term" value="C:nucleus"/>
    <property type="evidence" value="ECO:0007669"/>
    <property type="project" value="UniProtKB-SubCell"/>
</dbReference>
<dbReference type="Pfam" id="PF08797">
    <property type="entry name" value="HIRAN"/>
    <property type="match status" value="1"/>
</dbReference>
<feature type="domain" description="Helicase C-terminal" evidence="18">
    <location>
        <begin position="1005"/>
        <end position="1172"/>
    </location>
</feature>
<dbReference type="SMART" id="SM00910">
    <property type="entry name" value="HIRAN"/>
    <property type="match status" value="1"/>
</dbReference>
<evidence type="ECO:0000256" key="15">
    <source>
        <dbReference type="SAM" id="MobiDB-lite"/>
    </source>
</evidence>
<feature type="domain" description="Helicase ATP-binding" evidence="17">
    <location>
        <begin position="531"/>
        <end position="739"/>
    </location>
</feature>
<feature type="compositionally biased region" description="Polar residues" evidence="15">
    <location>
        <begin position="20"/>
        <end position="35"/>
    </location>
</feature>
<feature type="compositionally biased region" description="Low complexity" evidence="15">
    <location>
        <begin position="126"/>
        <end position="145"/>
    </location>
</feature>
<proteinExistence type="inferred from homology"/>
<dbReference type="InterPro" id="IPR017907">
    <property type="entry name" value="Znf_RING_CS"/>
</dbReference>
<keyword evidence="9 19" id="KW-0347">Helicase</keyword>
<feature type="region of interest" description="Disordered" evidence="15">
    <location>
        <begin position="1"/>
        <end position="35"/>
    </location>
</feature>
<evidence type="ECO:0000256" key="14">
    <source>
        <dbReference type="PROSITE-ProRule" id="PRU00175"/>
    </source>
</evidence>
<dbReference type="SMART" id="SM00487">
    <property type="entry name" value="DEXDc"/>
    <property type="match status" value="1"/>
</dbReference>
<evidence type="ECO:0000256" key="6">
    <source>
        <dbReference type="ARBA" id="ARBA00022763"/>
    </source>
</evidence>
<evidence type="ECO:0000256" key="8">
    <source>
        <dbReference type="ARBA" id="ARBA00022801"/>
    </source>
</evidence>
<evidence type="ECO:0000256" key="12">
    <source>
        <dbReference type="ARBA" id="ARBA00023204"/>
    </source>
</evidence>
<comment type="caution">
    <text evidence="19">The sequence shown here is derived from an EMBL/GenBank/DDBJ whole genome shotgun (WGS) entry which is preliminary data.</text>
</comment>
<dbReference type="GO" id="GO:0003676">
    <property type="term" value="F:nucleic acid binding"/>
    <property type="evidence" value="ECO:0007669"/>
    <property type="project" value="InterPro"/>
</dbReference>
<evidence type="ECO:0000256" key="11">
    <source>
        <dbReference type="ARBA" id="ARBA00022840"/>
    </source>
</evidence>
<dbReference type="InterPro" id="IPR049730">
    <property type="entry name" value="SNF2/RAD54-like_C"/>
</dbReference>
<dbReference type="InterPro" id="IPR001650">
    <property type="entry name" value="Helicase_C-like"/>
</dbReference>
<evidence type="ECO:0000313" key="20">
    <source>
        <dbReference type="Proteomes" id="UP000750334"/>
    </source>
</evidence>
<dbReference type="PROSITE" id="PS51194">
    <property type="entry name" value="HELICASE_CTER"/>
    <property type="match status" value="1"/>
</dbReference>
<dbReference type="InterPro" id="IPR000330">
    <property type="entry name" value="SNF2_N"/>
</dbReference>
<dbReference type="PANTHER" id="PTHR45626">
    <property type="entry name" value="TRANSCRIPTION TERMINATION FACTOR 2-RELATED"/>
    <property type="match status" value="1"/>
</dbReference>
<dbReference type="Pfam" id="PF00176">
    <property type="entry name" value="SNF2-rel_dom"/>
    <property type="match status" value="1"/>
</dbReference>
<keyword evidence="20" id="KW-1185">Reference proteome</keyword>
<dbReference type="CDD" id="cd18008">
    <property type="entry name" value="DEXDc_SHPRH-like"/>
    <property type="match status" value="1"/>
</dbReference>
<dbReference type="AlphaFoldDB" id="A0A9P7BBK6"/>
<protein>
    <recommendedName>
        <fullName evidence="3">DNA repair protein RAD5</fullName>
    </recommendedName>
</protein>
<dbReference type="Gene3D" id="3.40.50.10810">
    <property type="entry name" value="Tandem AAA-ATPase domain"/>
    <property type="match status" value="1"/>
</dbReference>
<feature type="domain" description="RING-type" evidence="16">
    <location>
        <begin position="923"/>
        <end position="970"/>
    </location>
</feature>
<keyword evidence="12" id="KW-0234">DNA repair</keyword>
<dbReference type="PANTHER" id="PTHR45626:SF22">
    <property type="entry name" value="DNA REPAIR PROTEIN RAD5"/>
    <property type="match status" value="1"/>
</dbReference>
<evidence type="ECO:0000256" key="1">
    <source>
        <dbReference type="ARBA" id="ARBA00004123"/>
    </source>
</evidence>
<dbReference type="GO" id="GO:0006281">
    <property type="term" value="P:DNA repair"/>
    <property type="evidence" value="ECO:0007669"/>
    <property type="project" value="UniProtKB-KW"/>
</dbReference>
<reference evidence="19 20" key="1">
    <citation type="submission" date="2020-11" db="EMBL/GenBank/DDBJ databases">
        <title>Kefir isolates.</title>
        <authorList>
            <person name="Marcisauskas S."/>
            <person name="Kim Y."/>
            <person name="Blasche S."/>
        </authorList>
    </citation>
    <scope>NUCLEOTIDE SEQUENCE [LARGE SCALE GENOMIC DNA]</scope>
    <source>
        <strain evidence="19 20">OG2</strain>
    </source>
</reference>
<dbReference type="CDD" id="cd18793">
    <property type="entry name" value="SF2_C_SNF"/>
    <property type="match status" value="1"/>
</dbReference>
<dbReference type="Pfam" id="PF00097">
    <property type="entry name" value="zf-C3HC4"/>
    <property type="match status" value="1"/>
</dbReference>
<dbReference type="InterPro" id="IPR050628">
    <property type="entry name" value="SNF2_RAD54_helicase_TF"/>
</dbReference>
<evidence type="ECO:0000256" key="5">
    <source>
        <dbReference type="ARBA" id="ARBA00022741"/>
    </source>
</evidence>
<comment type="subcellular location">
    <subcellularLocation>
        <location evidence="1">Nucleus</location>
    </subcellularLocation>
</comment>
<keyword evidence="11" id="KW-0067">ATP-binding</keyword>
<keyword evidence="5" id="KW-0547">Nucleotide-binding</keyword>
<organism evidence="19 20">
    <name type="scientific">Maudiozyma exigua</name>
    <name type="common">Yeast</name>
    <name type="synonym">Kazachstania exigua</name>
    <dbReference type="NCBI Taxonomy" id="34358"/>
    <lineage>
        <taxon>Eukaryota</taxon>
        <taxon>Fungi</taxon>
        <taxon>Dikarya</taxon>
        <taxon>Ascomycota</taxon>
        <taxon>Saccharomycotina</taxon>
        <taxon>Saccharomycetes</taxon>
        <taxon>Saccharomycetales</taxon>
        <taxon>Saccharomycetaceae</taxon>
        <taxon>Maudiozyma</taxon>
    </lineage>
</organism>
<dbReference type="InterPro" id="IPR001841">
    <property type="entry name" value="Znf_RING"/>
</dbReference>
<evidence type="ECO:0000256" key="9">
    <source>
        <dbReference type="ARBA" id="ARBA00022806"/>
    </source>
</evidence>
<feature type="compositionally biased region" description="Basic and acidic residues" evidence="15">
    <location>
        <begin position="1"/>
        <end position="17"/>
    </location>
</feature>
<keyword evidence="13" id="KW-0539">Nucleus</keyword>
<evidence type="ECO:0000259" key="16">
    <source>
        <dbReference type="PROSITE" id="PS50089"/>
    </source>
</evidence>
<dbReference type="SMART" id="SM00184">
    <property type="entry name" value="RING"/>
    <property type="match status" value="1"/>
</dbReference>
<dbReference type="EMBL" id="PUHR01000067">
    <property type="protein sequence ID" value="KAG0668444.1"/>
    <property type="molecule type" value="Genomic_DNA"/>
</dbReference>
<sequence length="1176" mass="135340">MTDSEPTERKRFFKDELESSESQIPNPTSKLDNRNSFLFEDEPKTTDLGSSLFVEQETEDLNFENKLKELIPDVDTRTRNLLLEKFEHESDPVGKALEYYFDHKNSLIKEVKTVKENPNFIDLSDDSYGSMDSHSRSGSSHLNSDPPNSHEPYSKMSFQSLFSQNRERARKRKVNTINRRILKRSKPAFSWKRFIGSMQVTAMATRPTIRPLKYGSELKLHVSTSSKFSPYQMYNSNGKKQVSMAQLVKLRDLEQDREVGRMPEEIARLVYPLIDESGVAFEITLVYSGDKRLSIGDSFIVQLDCFLTSDLFGKNLKDSQEESLSSQKIQWDTSNNSIVETKVEILDKFKRMGLIALFNKLRIKEVKDEAETLENLNNDDPEILDLEDDDTFESIVSQRDEDNEDDDDKIEHSDSMNLNQLQNFYSMAQSSEALKNLPETTPSRDIMKLDLRKYQKQGLTWMLRREGEFKKAAESDEVVAAATMMNPLWKQFVWPKDMSWVSERDHASQEKDMSLFFYANLHTGEFSNEKPMLETSLKGGILSDEMGLGKTISTLSLILSSPCDSSFDQKELFTEDDTVLTQNFSEITQKPYASRTTLIVVPMSLLHQWHSQFEKACSNDDLHSEIYYGGNVSNLKTHLINGKKPPTVLITTYGIVQNEWTKILKTSVSELDLQSTTGLFSLSFYRIVLDEGHMIRNRQTITSKAIMQLTGKCKWVLTGTPIINRLDDMYSLVKFLNLEPWSQIGFWKQFISIPFENKNFKQAFDVVNSIMEPVFLRRTKHMKDANGKPLVDLPPKEVIVEKLKLSEKQDIVYKHLLNRAEDSVKLGLERGDLLKKYSTILVNILRLRQVCCDVSLIGSQDENDEDLSNNNAMLSNGSDVAALLKDSKSDNVEETFSEIELQEAIKIINERYDFNNDDISLECSICTTEPIPLDKILFTECEHPFCKECLLEYCEYQKIKNLDLKCPLCRHEISKNKLLTLQKKENGEYEPVHYNSDSRSSKIVALANHLQQLQDSSPGEQVVVFSQFSSYLDILEKALRDISPAKTTKIYKFDGRLSLKDRNSVLKEFQEKSPGIQKILLLSLKAGGVGLNLTCASYAFVMDPWWSPSMEDQAIDRIHRIGQENNVKVTRFIIENSIEEKMLRIQERKRTIGEAMDADEDERRKRRIEEIKMLFE</sequence>
<evidence type="ECO:0000256" key="2">
    <source>
        <dbReference type="ARBA" id="ARBA00007025"/>
    </source>
</evidence>
<dbReference type="InterPro" id="IPR013083">
    <property type="entry name" value="Znf_RING/FYVE/PHD"/>
</dbReference>
<keyword evidence="6" id="KW-0227">DNA damage</keyword>
<dbReference type="Proteomes" id="UP000750334">
    <property type="component" value="Unassembled WGS sequence"/>
</dbReference>
<accession>A0A9P7BBK6</accession>
<evidence type="ECO:0000256" key="3">
    <source>
        <dbReference type="ARBA" id="ARBA00013412"/>
    </source>
</evidence>
<dbReference type="Gene3D" id="3.30.40.10">
    <property type="entry name" value="Zinc/RING finger domain, C3HC4 (zinc finger)"/>
    <property type="match status" value="1"/>
</dbReference>
<dbReference type="Gene3D" id="3.40.50.300">
    <property type="entry name" value="P-loop containing nucleotide triphosphate hydrolases"/>
    <property type="match status" value="1"/>
</dbReference>
<evidence type="ECO:0000256" key="10">
    <source>
        <dbReference type="ARBA" id="ARBA00022833"/>
    </source>
</evidence>
<dbReference type="InterPro" id="IPR038718">
    <property type="entry name" value="SNF2-like_sf"/>
</dbReference>
<dbReference type="PROSITE" id="PS00518">
    <property type="entry name" value="ZF_RING_1"/>
    <property type="match status" value="1"/>
</dbReference>
<gene>
    <name evidence="19" type="primary">RAD5</name>
    <name evidence="19" type="ORF">C6P45_004669</name>
</gene>
<dbReference type="SUPFAM" id="SSF52540">
    <property type="entry name" value="P-loop containing nucleoside triphosphate hydrolases"/>
    <property type="match status" value="2"/>
</dbReference>
<dbReference type="InterPro" id="IPR014001">
    <property type="entry name" value="Helicase_ATP-bd"/>
</dbReference>
<dbReference type="Pfam" id="PF00271">
    <property type="entry name" value="Helicase_C"/>
    <property type="match status" value="1"/>
</dbReference>
<dbReference type="InterPro" id="IPR014905">
    <property type="entry name" value="HIRAN"/>
</dbReference>
<keyword evidence="7 14" id="KW-0863">Zinc-finger</keyword>
<dbReference type="GO" id="GO:0004386">
    <property type="term" value="F:helicase activity"/>
    <property type="evidence" value="ECO:0007669"/>
    <property type="project" value="UniProtKB-KW"/>
</dbReference>
<evidence type="ECO:0000259" key="18">
    <source>
        <dbReference type="PROSITE" id="PS51194"/>
    </source>
</evidence>
<dbReference type="OrthoDB" id="2801544at2759"/>
<name>A0A9P7BBK6_MAUEX</name>
<dbReference type="GO" id="GO:0005524">
    <property type="term" value="F:ATP binding"/>
    <property type="evidence" value="ECO:0007669"/>
    <property type="project" value="UniProtKB-KW"/>
</dbReference>
<dbReference type="InterPro" id="IPR018957">
    <property type="entry name" value="Znf_C3HC4_RING-type"/>
</dbReference>
<keyword evidence="10" id="KW-0862">Zinc</keyword>
<evidence type="ECO:0000256" key="13">
    <source>
        <dbReference type="ARBA" id="ARBA00023242"/>
    </source>
</evidence>
<keyword evidence="8" id="KW-0378">Hydrolase</keyword>
<dbReference type="PROSITE" id="PS51192">
    <property type="entry name" value="HELICASE_ATP_BIND_1"/>
    <property type="match status" value="1"/>
</dbReference>
<evidence type="ECO:0000256" key="4">
    <source>
        <dbReference type="ARBA" id="ARBA00022723"/>
    </source>
</evidence>
<dbReference type="InterPro" id="IPR027417">
    <property type="entry name" value="P-loop_NTPase"/>
</dbReference>
<dbReference type="SUPFAM" id="SSF57850">
    <property type="entry name" value="RING/U-box"/>
    <property type="match status" value="1"/>
</dbReference>
<dbReference type="GO" id="GO:0008270">
    <property type="term" value="F:zinc ion binding"/>
    <property type="evidence" value="ECO:0007669"/>
    <property type="project" value="UniProtKB-KW"/>
</dbReference>
<dbReference type="PROSITE" id="PS50089">
    <property type="entry name" value="ZF_RING_2"/>
    <property type="match status" value="1"/>
</dbReference>
<comment type="similarity">
    <text evidence="2">Belongs to the SNF2/RAD54 helicase family.</text>
</comment>
<dbReference type="GO" id="GO:0016818">
    <property type="term" value="F:hydrolase activity, acting on acid anhydrides, in phosphorus-containing anhydrides"/>
    <property type="evidence" value="ECO:0007669"/>
    <property type="project" value="InterPro"/>
</dbReference>
<keyword evidence="4" id="KW-0479">Metal-binding</keyword>
<evidence type="ECO:0000259" key="17">
    <source>
        <dbReference type="PROSITE" id="PS51192"/>
    </source>
</evidence>
<evidence type="ECO:0000256" key="7">
    <source>
        <dbReference type="ARBA" id="ARBA00022771"/>
    </source>
</evidence>
<feature type="region of interest" description="Disordered" evidence="15">
    <location>
        <begin position="125"/>
        <end position="154"/>
    </location>
</feature>
<dbReference type="SMART" id="SM00490">
    <property type="entry name" value="HELICc"/>
    <property type="match status" value="1"/>
</dbReference>
<dbReference type="GO" id="GO:0008094">
    <property type="term" value="F:ATP-dependent activity, acting on DNA"/>
    <property type="evidence" value="ECO:0007669"/>
    <property type="project" value="TreeGrafter"/>
</dbReference>
<evidence type="ECO:0000313" key="19">
    <source>
        <dbReference type="EMBL" id="KAG0668444.1"/>
    </source>
</evidence>